<gene>
    <name evidence="3" type="ORF">OSB1V03_LOCUS15721</name>
</gene>
<evidence type="ECO:0000256" key="1">
    <source>
        <dbReference type="SAM" id="MobiDB-lite"/>
    </source>
</evidence>
<dbReference type="InterPro" id="IPR032355">
    <property type="entry name" value="CUTL"/>
</dbReference>
<dbReference type="GO" id="GO:0006338">
    <property type="term" value="P:chromatin remodeling"/>
    <property type="evidence" value="ECO:0007669"/>
    <property type="project" value="InterPro"/>
</dbReference>
<sequence>MALDGDIFKFQNSTPFEISEWTHNTVREAVLELLREISQSKLSKLCQISQSLLSSIVNNKFEGKIGKKKCEEFGKWYTDYRRGHPSQKLISLERLFSAQKTVCGVSSEPKRRDNRSEEKSEEEKGTELDTSLTQTTSQSCETRLTFHSGLEVPQLRQWFRTNPKPSDRLLLKYAEILNQSSLRLESYVKIIEELVEK</sequence>
<dbReference type="AlphaFoldDB" id="A0A7R9L5K1"/>
<dbReference type="FunFam" id="1.10.260.70:FF:000001">
    <property type="entry name" value="DNA-binding protein SATB"/>
    <property type="match status" value="1"/>
</dbReference>
<dbReference type="InterPro" id="IPR039673">
    <property type="entry name" value="SATB1/SATB2"/>
</dbReference>
<dbReference type="InterPro" id="IPR038216">
    <property type="entry name" value="SATB_CUTL_sf"/>
</dbReference>
<organism evidence="3">
    <name type="scientific">Medioppia subpectinata</name>
    <dbReference type="NCBI Taxonomy" id="1979941"/>
    <lineage>
        <taxon>Eukaryota</taxon>
        <taxon>Metazoa</taxon>
        <taxon>Ecdysozoa</taxon>
        <taxon>Arthropoda</taxon>
        <taxon>Chelicerata</taxon>
        <taxon>Arachnida</taxon>
        <taxon>Acari</taxon>
        <taxon>Acariformes</taxon>
        <taxon>Sarcoptiformes</taxon>
        <taxon>Oribatida</taxon>
        <taxon>Brachypylina</taxon>
        <taxon>Oppioidea</taxon>
        <taxon>Oppiidae</taxon>
        <taxon>Medioppia</taxon>
    </lineage>
</organism>
<dbReference type="Pfam" id="PF16557">
    <property type="entry name" value="CUTL"/>
    <property type="match status" value="1"/>
</dbReference>
<dbReference type="PROSITE" id="PS51983">
    <property type="entry name" value="CUTL"/>
    <property type="match status" value="1"/>
</dbReference>
<dbReference type="InterPro" id="IPR010982">
    <property type="entry name" value="Lambda_DNA-bd_dom_sf"/>
</dbReference>
<dbReference type="EMBL" id="CAJPIZ010016594">
    <property type="protein sequence ID" value="CAG2115760.1"/>
    <property type="molecule type" value="Genomic_DNA"/>
</dbReference>
<dbReference type="OrthoDB" id="10052721at2759"/>
<dbReference type="EMBL" id="OC871169">
    <property type="protein sequence ID" value="CAD7635330.1"/>
    <property type="molecule type" value="Genomic_DNA"/>
</dbReference>
<feature type="region of interest" description="Disordered" evidence="1">
    <location>
        <begin position="105"/>
        <end position="134"/>
    </location>
</feature>
<feature type="domain" description="CUTL" evidence="2">
    <location>
        <begin position="12"/>
        <end position="85"/>
    </location>
</feature>
<reference evidence="3" key="1">
    <citation type="submission" date="2020-11" db="EMBL/GenBank/DDBJ databases">
        <authorList>
            <person name="Tran Van P."/>
        </authorList>
    </citation>
    <scope>NUCLEOTIDE SEQUENCE</scope>
</reference>
<name>A0A7R9L5K1_9ACAR</name>
<dbReference type="GO" id="GO:0000978">
    <property type="term" value="F:RNA polymerase II cis-regulatory region sequence-specific DNA binding"/>
    <property type="evidence" value="ECO:0007669"/>
    <property type="project" value="TreeGrafter"/>
</dbReference>
<evidence type="ECO:0000313" key="4">
    <source>
        <dbReference type="Proteomes" id="UP000759131"/>
    </source>
</evidence>
<proteinExistence type="predicted"/>
<feature type="compositionally biased region" description="Basic and acidic residues" evidence="1">
    <location>
        <begin position="108"/>
        <end position="127"/>
    </location>
</feature>
<evidence type="ECO:0000259" key="2">
    <source>
        <dbReference type="PROSITE" id="PS51983"/>
    </source>
</evidence>
<keyword evidence="4" id="KW-1185">Reference proteome</keyword>
<evidence type="ECO:0000313" key="3">
    <source>
        <dbReference type="EMBL" id="CAD7635330.1"/>
    </source>
</evidence>
<accession>A0A7R9L5K1</accession>
<dbReference type="Gene3D" id="1.10.260.70">
    <property type="entry name" value="SATB, CULT domain"/>
    <property type="match status" value="1"/>
</dbReference>
<dbReference type="Proteomes" id="UP000759131">
    <property type="component" value="Unassembled WGS sequence"/>
</dbReference>
<dbReference type="GO" id="GO:0000981">
    <property type="term" value="F:DNA-binding transcription factor activity, RNA polymerase II-specific"/>
    <property type="evidence" value="ECO:0007669"/>
    <property type="project" value="TreeGrafter"/>
</dbReference>
<dbReference type="SUPFAM" id="SSF47413">
    <property type="entry name" value="lambda repressor-like DNA-binding domains"/>
    <property type="match status" value="1"/>
</dbReference>
<dbReference type="PANTHER" id="PTHR15116:SF16">
    <property type="entry name" value="DEFECTIVE PROVENTRICULUS, ISOFORM A"/>
    <property type="match status" value="1"/>
</dbReference>
<dbReference type="PANTHER" id="PTHR15116">
    <property type="entry name" value="DNA-BINDING PROTEIN SATB FAMILY MEMBER"/>
    <property type="match status" value="1"/>
</dbReference>
<protein>
    <recommendedName>
        <fullName evidence="2">CUTL domain-containing protein</fullName>
    </recommendedName>
</protein>